<name>A0A0N4UTP1_ENTVE</name>
<dbReference type="EMBL" id="UXUI01000739">
    <property type="protein sequence ID" value="VDD85313.1"/>
    <property type="molecule type" value="Genomic_DNA"/>
</dbReference>
<dbReference type="WBParaSite" id="EVEC_0000069201-mRNA-1">
    <property type="protein sequence ID" value="EVEC_0000069201-mRNA-1"/>
    <property type="gene ID" value="EVEC_0000069201"/>
</dbReference>
<protein>
    <submittedName>
        <fullName evidence="2 4">Uncharacterized protein</fullName>
    </submittedName>
</protein>
<evidence type="ECO:0000313" key="2">
    <source>
        <dbReference type="EMBL" id="VDD85313.1"/>
    </source>
</evidence>
<organism evidence="4">
    <name type="scientific">Enterobius vermicularis</name>
    <name type="common">Human pinworm</name>
    <dbReference type="NCBI Taxonomy" id="51028"/>
    <lineage>
        <taxon>Eukaryota</taxon>
        <taxon>Metazoa</taxon>
        <taxon>Ecdysozoa</taxon>
        <taxon>Nematoda</taxon>
        <taxon>Chromadorea</taxon>
        <taxon>Rhabditida</taxon>
        <taxon>Spirurina</taxon>
        <taxon>Oxyuridomorpha</taxon>
        <taxon>Oxyuroidea</taxon>
        <taxon>Oxyuridae</taxon>
        <taxon>Enterobius</taxon>
    </lineage>
</organism>
<dbReference type="Proteomes" id="UP000274131">
    <property type="component" value="Unassembled WGS sequence"/>
</dbReference>
<evidence type="ECO:0000256" key="1">
    <source>
        <dbReference type="SAM" id="MobiDB-lite"/>
    </source>
</evidence>
<proteinExistence type="predicted"/>
<gene>
    <name evidence="2" type="ORF">EVEC_LOCUS456</name>
</gene>
<feature type="region of interest" description="Disordered" evidence="1">
    <location>
        <begin position="1"/>
        <end position="45"/>
    </location>
</feature>
<evidence type="ECO:0000313" key="3">
    <source>
        <dbReference type="Proteomes" id="UP000274131"/>
    </source>
</evidence>
<keyword evidence="3" id="KW-1185">Reference proteome</keyword>
<accession>A0A0N4UTP1</accession>
<reference evidence="2 3" key="2">
    <citation type="submission" date="2018-10" db="EMBL/GenBank/DDBJ databases">
        <authorList>
            <consortium name="Pathogen Informatics"/>
        </authorList>
    </citation>
    <scope>NUCLEOTIDE SEQUENCE [LARGE SCALE GENOMIC DNA]</scope>
</reference>
<feature type="compositionally biased region" description="Polar residues" evidence="1">
    <location>
        <begin position="18"/>
        <end position="45"/>
    </location>
</feature>
<sequence length="70" mass="7237">MNGAPRGSQHCGVAPSDGDTQPTPSTMQGNSVQPQTGSAADSFVQNTEISTTQVLADEARLEHPKLSSIV</sequence>
<dbReference type="AlphaFoldDB" id="A0A0N4UTP1"/>
<reference evidence="4" key="1">
    <citation type="submission" date="2017-02" db="UniProtKB">
        <authorList>
            <consortium name="WormBaseParasite"/>
        </authorList>
    </citation>
    <scope>IDENTIFICATION</scope>
</reference>
<evidence type="ECO:0000313" key="4">
    <source>
        <dbReference type="WBParaSite" id="EVEC_0000069201-mRNA-1"/>
    </source>
</evidence>